<dbReference type="PANTHER" id="PTHR35149:SF1">
    <property type="entry name" value="DUF5655 DOMAIN-CONTAINING PROTEIN"/>
    <property type="match status" value="1"/>
</dbReference>
<sequence>MQQGKVITFASLFSEVSNVEIPIIQRDYAQGREDAWEIRDQFLLSLSQALTAPVGTLPLDLDFIYGNLSTEERPTLSVLDGQQRLTTLFLLHWYLANKEGKYADFIERFTHLGKSRFTYQTRTAATEFFHALVRADNSGLQFAENAPDLREQITDSRWFYHSWLQDPTVSACLTMLNAIQSCFDDAPSGLYFKLCSSDSQPVVFQYLNLSSFGLSDDLYIKMNSRGKALTDFENFKAWLSGRMSQQPGAVTFGEKIDQAWTDMFWNLSKKRAESFDTLFLRFFKRMAFLLECGQSSEPAYLLANLNATWFSALRSIREGFSSSEFEAKDTFNPSNIEIISSVLDFLCSQHATREHRSLLMEFLTGSDLLGACRFYALCAFITYKKSSSHAYFAEQHAQWSRVTDNFLYTMRIDSNQVAVGVIRSLDELAPYAGNIYSYMSTVDVRLGFNEQWDEEALKAKLITLDIEWEPALIRAESHPHLKGRVRGLLEGAKNADNSGYDLTRFISLTEKTYWVLNEQVLHNYEHLLERALLSLGDYLIWQKGQRYTFCLPLHQSWRERNENWLRVTEKNVFIELLDKLNKKENMSNTLREIIQESNPGGWRELVVKDPETIRYCSEKIIDKLDNQVYLLSKTNLRGYFRELHSWVLSKRLLALLRREDGNAPFTAVTYHSVYGDEWPCIELTVSEEETFFIAHENGVWFDCHNVDEEGEPLPLPSFFKSLVDTLMHDADTVSKT</sequence>
<gene>
    <name evidence="2" type="ORF">SAMEA4873555_03277</name>
</gene>
<dbReference type="Pfam" id="PF03235">
    <property type="entry name" value="GmrSD_N"/>
    <property type="match status" value="1"/>
</dbReference>
<dbReference type="PANTHER" id="PTHR35149">
    <property type="entry name" value="SLL5132 PROTEIN"/>
    <property type="match status" value="1"/>
</dbReference>
<proteinExistence type="predicted"/>
<feature type="domain" description="GmrSD restriction endonucleases N-terminal" evidence="1">
    <location>
        <begin position="11"/>
        <end position="239"/>
    </location>
</feature>
<accession>A0A486SBU0</accession>
<protein>
    <submittedName>
        <fullName evidence="2">Uncharacterized conserved protein</fullName>
    </submittedName>
</protein>
<dbReference type="RefSeq" id="WP_162821650.1">
    <property type="nucleotide sequence ID" value="NZ_BIKV01000007.1"/>
</dbReference>
<evidence type="ECO:0000259" key="1">
    <source>
        <dbReference type="Pfam" id="PF03235"/>
    </source>
</evidence>
<organism evidence="2">
    <name type="scientific">Klebsiella pneumoniae</name>
    <dbReference type="NCBI Taxonomy" id="573"/>
    <lineage>
        <taxon>Bacteria</taxon>
        <taxon>Pseudomonadati</taxon>
        <taxon>Pseudomonadota</taxon>
        <taxon>Gammaproteobacteria</taxon>
        <taxon>Enterobacterales</taxon>
        <taxon>Enterobacteriaceae</taxon>
        <taxon>Klebsiella/Raoultella group</taxon>
        <taxon>Klebsiella</taxon>
        <taxon>Klebsiella pneumoniae complex</taxon>
    </lineage>
</organism>
<dbReference type="InterPro" id="IPR004919">
    <property type="entry name" value="GmrSD_N"/>
</dbReference>
<dbReference type="EMBL" id="CAAHCY010000005">
    <property type="protein sequence ID" value="VGM11940.1"/>
    <property type="molecule type" value="Genomic_DNA"/>
</dbReference>
<evidence type="ECO:0000313" key="2">
    <source>
        <dbReference type="EMBL" id="VGM11940.1"/>
    </source>
</evidence>
<name>A0A486SBU0_KLEPN</name>
<dbReference type="AlphaFoldDB" id="A0A486SBU0"/>
<reference evidence="2" key="1">
    <citation type="submission" date="2019-03" db="EMBL/GenBank/DDBJ databases">
        <authorList>
            <consortium name="Pathogen Informatics"/>
        </authorList>
    </citation>
    <scope>NUCLEOTIDE SEQUENCE</scope>
    <source>
        <strain evidence="2">5012STDY7626354</strain>
    </source>
</reference>